<feature type="non-terminal residue" evidence="3">
    <location>
        <position position="162"/>
    </location>
</feature>
<feature type="compositionally biased region" description="Polar residues" evidence="1">
    <location>
        <begin position="145"/>
        <end position="162"/>
    </location>
</feature>
<dbReference type="InterPro" id="IPR011993">
    <property type="entry name" value="PH-like_dom_sf"/>
</dbReference>
<dbReference type="PROSITE" id="PS50229">
    <property type="entry name" value="WH1"/>
    <property type="match status" value="1"/>
</dbReference>
<comment type="caution">
    <text evidence="3">The sequence shown here is derived from an EMBL/GenBank/DDBJ whole genome shotgun (WGS) entry which is preliminary data.</text>
</comment>
<name>A0A2G8K494_STIJA</name>
<dbReference type="GO" id="GO:0017124">
    <property type="term" value="F:SH3 domain binding"/>
    <property type="evidence" value="ECO:0007669"/>
    <property type="project" value="TreeGrafter"/>
</dbReference>
<feature type="region of interest" description="Disordered" evidence="1">
    <location>
        <begin position="107"/>
        <end position="162"/>
    </location>
</feature>
<dbReference type="SMART" id="SM00461">
    <property type="entry name" value="WH1"/>
    <property type="match status" value="1"/>
</dbReference>
<evidence type="ECO:0000313" key="4">
    <source>
        <dbReference type="Proteomes" id="UP000230750"/>
    </source>
</evidence>
<proteinExistence type="predicted"/>
<gene>
    <name evidence="3" type="ORF">BSL78_20377</name>
</gene>
<protein>
    <recommendedName>
        <fullName evidence="2">WH1 domain-containing protein</fullName>
    </recommendedName>
</protein>
<feature type="domain" description="WH1" evidence="2">
    <location>
        <begin position="1"/>
        <end position="110"/>
    </location>
</feature>
<keyword evidence="4" id="KW-1185">Reference proteome</keyword>
<dbReference type="AlphaFoldDB" id="A0A2G8K494"/>
<dbReference type="PANTHER" id="PTHR11202:SF22">
    <property type="entry name" value="PROTEIN ENABLED"/>
    <property type="match status" value="1"/>
</dbReference>
<evidence type="ECO:0000256" key="1">
    <source>
        <dbReference type="SAM" id="MobiDB-lite"/>
    </source>
</evidence>
<accession>A0A2G8K494</accession>
<evidence type="ECO:0000259" key="2">
    <source>
        <dbReference type="PROSITE" id="PS50229"/>
    </source>
</evidence>
<dbReference type="CDD" id="cd01207">
    <property type="entry name" value="EVH1_Ena_VASP-like"/>
    <property type="match status" value="1"/>
</dbReference>
<dbReference type="InterPro" id="IPR000697">
    <property type="entry name" value="WH1/EVH1_dom"/>
</dbReference>
<dbReference type="PANTHER" id="PTHR11202">
    <property type="entry name" value="SPROUTY-RELATED, EVH1 DOMAIN-CONTAINING PROTEIN FAMILY MEMBER"/>
    <property type="match status" value="1"/>
</dbReference>
<evidence type="ECO:0000313" key="3">
    <source>
        <dbReference type="EMBL" id="PIK42775.1"/>
    </source>
</evidence>
<sequence>MERAVCNTTASVMIYDDANRKWVQAGNSAGVSRVQIYQHQQNNTYRVVGRLKADQSVVINSAILKGLKYNQATPTFHQWRDSRQVYGLNFHSPEDAENFSSAMLSALEKLSAPSRPPVPTTAPPQAPTQVHNGPSIQEEIRQRPPETQNQRTSSSSSEPPAL</sequence>
<dbReference type="OrthoDB" id="31170at2759"/>
<dbReference type="Proteomes" id="UP000230750">
    <property type="component" value="Unassembled WGS sequence"/>
</dbReference>
<dbReference type="Gene3D" id="2.30.29.30">
    <property type="entry name" value="Pleckstrin-homology domain (PH domain)/Phosphotyrosine-binding domain (PTB)"/>
    <property type="match status" value="1"/>
</dbReference>
<dbReference type="Pfam" id="PF00568">
    <property type="entry name" value="WH1"/>
    <property type="match status" value="1"/>
</dbReference>
<dbReference type="EMBL" id="MRZV01000905">
    <property type="protein sequence ID" value="PIK42775.1"/>
    <property type="molecule type" value="Genomic_DNA"/>
</dbReference>
<dbReference type="STRING" id="307972.A0A2G8K494"/>
<dbReference type="SUPFAM" id="SSF50729">
    <property type="entry name" value="PH domain-like"/>
    <property type="match status" value="1"/>
</dbReference>
<organism evidence="3 4">
    <name type="scientific">Stichopus japonicus</name>
    <name type="common">Sea cucumber</name>
    <dbReference type="NCBI Taxonomy" id="307972"/>
    <lineage>
        <taxon>Eukaryota</taxon>
        <taxon>Metazoa</taxon>
        <taxon>Echinodermata</taxon>
        <taxon>Eleutherozoa</taxon>
        <taxon>Echinozoa</taxon>
        <taxon>Holothuroidea</taxon>
        <taxon>Aspidochirotacea</taxon>
        <taxon>Aspidochirotida</taxon>
        <taxon>Stichopodidae</taxon>
        <taxon>Apostichopus</taxon>
    </lineage>
</organism>
<feature type="compositionally biased region" description="Pro residues" evidence="1">
    <location>
        <begin position="114"/>
        <end position="126"/>
    </location>
</feature>
<reference evidence="3 4" key="1">
    <citation type="journal article" date="2017" name="PLoS Biol.">
        <title>The sea cucumber genome provides insights into morphological evolution and visceral regeneration.</title>
        <authorList>
            <person name="Zhang X."/>
            <person name="Sun L."/>
            <person name="Yuan J."/>
            <person name="Sun Y."/>
            <person name="Gao Y."/>
            <person name="Zhang L."/>
            <person name="Li S."/>
            <person name="Dai H."/>
            <person name="Hamel J.F."/>
            <person name="Liu C."/>
            <person name="Yu Y."/>
            <person name="Liu S."/>
            <person name="Lin W."/>
            <person name="Guo K."/>
            <person name="Jin S."/>
            <person name="Xu P."/>
            <person name="Storey K.B."/>
            <person name="Huan P."/>
            <person name="Zhang T."/>
            <person name="Zhou Y."/>
            <person name="Zhang J."/>
            <person name="Lin C."/>
            <person name="Li X."/>
            <person name="Xing L."/>
            <person name="Huo D."/>
            <person name="Sun M."/>
            <person name="Wang L."/>
            <person name="Mercier A."/>
            <person name="Li F."/>
            <person name="Yang H."/>
            <person name="Xiang J."/>
        </authorList>
    </citation>
    <scope>NUCLEOTIDE SEQUENCE [LARGE SCALE GENOMIC DNA]</scope>
    <source>
        <strain evidence="3">Shaxun</strain>
        <tissue evidence="3">Muscle</tissue>
    </source>
</reference>